<protein>
    <submittedName>
        <fullName evidence="2">Uncharacterized protein</fullName>
    </submittedName>
</protein>
<feature type="region of interest" description="Disordered" evidence="1">
    <location>
        <begin position="82"/>
        <end position="101"/>
    </location>
</feature>
<comment type="caution">
    <text evidence="2">The sequence shown here is derived from an EMBL/GenBank/DDBJ whole genome shotgun (WGS) entry which is preliminary data.</text>
</comment>
<dbReference type="Proteomes" id="UP000784294">
    <property type="component" value="Unassembled WGS sequence"/>
</dbReference>
<proteinExistence type="predicted"/>
<evidence type="ECO:0000313" key="2">
    <source>
        <dbReference type="EMBL" id="VEL35249.1"/>
    </source>
</evidence>
<name>A0A3S5AY95_9PLAT</name>
<evidence type="ECO:0000256" key="1">
    <source>
        <dbReference type="SAM" id="MobiDB-lite"/>
    </source>
</evidence>
<sequence>MAKLIDDTDYDACERFKNSSPAVRYPINPHAALTVVPLTHARQDDMRSKSKPVKLVYNRINRSTLTTSRPSHPDDLAIYLSDDTLPQSSNNELPRPTTAKSPEAWLSEVAVSLTASPSAL</sequence>
<keyword evidence="3" id="KW-1185">Reference proteome</keyword>
<accession>A0A3S5AY95</accession>
<reference evidence="2" key="1">
    <citation type="submission" date="2018-11" db="EMBL/GenBank/DDBJ databases">
        <authorList>
            <consortium name="Pathogen Informatics"/>
        </authorList>
    </citation>
    <scope>NUCLEOTIDE SEQUENCE</scope>
</reference>
<gene>
    <name evidence="2" type="ORF">PXEA_LOCUS28689</name>
</gene>
<dbReference type="AlphaFoldDB" id="A0A3S5AY95"/>
<dbReference type="EMBL" id="CAAALY010249401">
    <property type="protein sequence ID" value="VEL35249.1"/>
    <property type="molecule type" value="Genomic_DNA"/>
</dbReference>
<organism evidence="2 3">
    <name type="scientific">Protopolystoma xenopodis</name>
    <dbReference type="NCBI Taxonomy" id="117903"/>
    <lineage>
        <taxon>Eukaryota</taxon>
        <taxon>Metazoa</taxon>
        <taxon>Spiralia</taxon>
        <taxon>Lophotrochozoa</taxon>
        <taxon>Platyhelminthes</taxon>
        <taxon>Monogenea</taxon>
        <taxon>Polyopisthocotylea</taxon>
        <taxon>Polystomatidea</taxon>
        <taxon>Polystomatidae</taxon>
        <taxon>Protopolystoma</taxon>
    </lineage>
</organism>
<evidence type="ECO:0000313" key="3">
    <source>
        <dbReference type="Proteomes" id="UP000784294"/>
    </source>
</evidence>